<comment type="similarity">
    <text evidence="3">Belongs to the glycosyl hydrolase 5 (cellulase A) family.</text>
</comment>
<evidence type="ECO:0000259" key="4">
    <source>
        <dbReference type="Pfam" id="PF00150"/>
    </source>
</evidence>
<dbReference type="SUPFAM" id="SSF51445">
    <property type="entry name" value="(Trans)glycosidases"/>
    <property type="match status" value="1"/>
</dbReference>
<protein>
    <submittedName>
        <fullName evidence="5">Mannan endo-1,4-beta-mannosidase</fullName>
    </submittedName>
</protein>
<dbReference type="Proteomes" id="UP000290037">
    <property type="component" value="Unassembled WGS sequence"/>
</dbReference>
<evidence type="ECO:0000256" key="3">
    <source>
        <dbReference type="RuleBase" id="RU361153"/>
    </source>
</evidence>
<evidence type="ECO:0000256" key="1">
    <source>
        <dbReference type="ARBA" id="ARBA00022801"/>
    </source>
</evidence>
<comment type="caution">
    <text evidence="5">The sequence shown here is derived from an EMBL/GenBank/DDBJ whole genome shotgun (WGS) entry which is preliminary data.</text>
</comment>
<dbReference type="InterPro" id="IPR001547">
    <property type="entry name" value="Glyco_hydro_5"/>
</dbReference>
<feature type="domain" description="Glycoside hydrolase family 5" evidence="4">
    <location>
        <begin position="68"/>
        <end position="309"/>
    </location>
</feature>
<dbReference type="EMBL" id="QOVN01000004">
    <property type="protein sequence ID" value="RXG28662.1"/>
    <property type="molecule type" value="Genomic_DNA"/>
</dbReference>
<organism evidence="5 6">
    <name type="scientific">Leeuwenhoekiella palythoae</name>
    <dbReference type="NCBI Taxonomy" id="573501"/>
    <lineage>
        <taxon>Bacteria</taxon>
        <taxon>Pseudomonadati</taxon>
        <taxon>Bacteroidota</taxon>
        <taxon>Flavobacteriia</taxon>
        <taxon>Flavobacteriales</taxon>
        <taxon>Flavobacteriaceae</taxon>
        <taxon>Leeuwenhoekiella</taxon>
    </lineage>
</organism>
<reference evidence="5 6" key="1">
    <citation type="submission" date="2018-07" db="EMBL/GenBank/DDBJ databases">
        <title>Leeuwenhoekiella genomics.</title>
        <authorList>
            <person name="Tahon G."/>
            <person name="Willems A."/>
        </authorList>
    </citation>
    <scope>NUCLEOTIDE SEQUENCE [LARGE SCALE GENOMIC DNA]</scope>
    <source>
        <strain evidence="5 6">LMG 24856</strain>
    </source>
</reference>
<sequence length="341" mass="38940">MRFKCISQVTKLALLFYFCLSCSSEENESLSSRNSIYTTDGSQILKDGNAIDQNGVNALNTFGIDNSSLMQDWNIKIVREFIGNLREQPITGNAVRDSKNQWLHSLQQIVEMHRQQGRVTILCPFGWVDTNGNQQLLTGLNPSEQLFFEAYKERMQAIANQFKGQSDVWLELWNEPYAFDDSNGYTHEMWLKDQLEMIQNLRETGFDNIILVPGNGQGQSEDAILVYGDQITTAYDNIVFDLHAYENWLINGNETTIQNRFTKLKNANFPIIFGEIGVINTSGLMQVQDFLKVANRAKIPTLGWLWKKDQNDQNALMDGQGNPNDLNNNSWGTTFFNFLTD</sequence>
<accession>A0ABY0D1M5</accession>
<dbReference type="PANTHER" id="PTHR34142">
    <property type="entry name" value="ENDO-BETA-1,4-GLUCANASE A"/>
    <property type="match status" value="1"/>
</dbReference>
<evidence type="ECO:0000313" key="5">
    <source>
        <dbReference type="EMBL" id="RXG28662.1"/>
    </source>
</evidence>
<keyword evidence="1 3" id="KW-0378">Hydrolase</keyword>
<keyword evidence="2 3" id="KW-0326">Glycosidase</keyword>
<gene>
    <name evidence="5" type="ORF">DSM01_2123</name>
</gene>
<dbReference type="PANTHER" id="PTHR34142:SF1">
    <property type="entry name" value="GLYCOSIDE HYDROLASE FAMILY 5 DOMAIN-CONTAINING PROTEIN"/>
    <property type="match status" value="1"/>
</dbReference>
<evidence type="ECO:0000313" key="6">
    <source>
        <dbReference type="Proteomes" id="UP000290037"/>
    </source>
</evidence>
<dbReference type="InterPro" id="IPR017853">
    <property type="entry name" value="GH"/>
</dbReference>
<keyword evidence="6" id="KW-1185">Reference proteome</keyword>
<name>A0ABY0D1M5_9FLAO</name>
<dbReference type="Gene3D" id="3.20.20.80">
    <property type="entry name" value="Glycosidases"/>
    <property type="match status" value="1"/>
</dbReference>
<proteinExistence type="inferred from homology"/>
<evidence type="ECO:0000256" key="2">
    <source>
        <dbReference type="ARBA" id="ARBA00023295"/>
    </source>
</evidence>
<dbReference type="Pfam" id="PF00150">
    <property type="entry name" value="Cellulase"/>
    <property type="match status" value="1"/>
</dbReference>